<evidence type="ECO:0000313" key="3">
    <source>
        <dbReference type="EMBL" id="MDT0475046.1"/>
    </source>
</evidence>
<protein>
    <submittedName>
        <fullName evidence="3">GNAT family N-acetyltransferase</fullName>
    </submittedName>
</protein>
<dbReference type="EMBL" id="JAVRFF010000026">
    <property type="protein sequence ID" value="MDT0475046.1"/>
    <property type="molecule type" value="Genomic_DNA"/>
</dbReference>
<gene>
    <name evidence="3" type="ORF">RM863_23250</name>
</gene>
<keyword evidence="1" id="KW-0808">Transferase</keyword>
<keyword evidence="4" id="KW-1185">Reference proteome</keyword>
<dbReference type="RefSeq" id="WP_311636250.1">
    <property type="nucleotide sequence ID" value="NZ_JAVRFF010000026.1"/>
</dbReference>
<dbReference type="Proteomes" id="UP001180489">
    <property type="component" value="Unassembled WGS sequence"/>
</dbReference>
<name>A0ABU2UP46_9ACTN</name>
<evidence type="ECO:0000259" key="2">
    <source>
        <dbReference type="PROSITE" id="PS51186"/>
    </source>
</evidence>
<dbReference type="Pfam" id="PF00583">
    <property type="entry name" value="Acetyltransf_1"/>
    <property type="match status" value="1"/>
</dbReference>
<organism evidence="3 4">
    <name type="scientific">Streptomyces hintoniae</name>
    <dbReference type="NCBI Taxonomy" id="3075521"/>
    <lineage>
        <taxon>Bacteria</taxon>
        <taxon>Bacillati</taxon>
        <taxon>Actinomycetota</taxon>
        <taxon>Actinomycetes</taxon>
        <taxon>Kitasatosporales</taxon>
        <taxon>Streptomycetaceae</taxon>
        <taxon>Streptomyces</taxon>
    </lineage>
</organism>
<dbReference type="Gene3D" id="3.40.630.30">
    <property type="match status" value="1"/>
</dbReference>
<accession>A0ABU2UP46</accession>
<evidence type="ECO:0000256" key="1">
    <source>
        <dbReference type="ARBA" id="ARBA00022679"/>
    </source>
</evidence>
<dbReference type="PANTHER" id="PTHR13947:SF37">
    <property type="entry name" value="LD18367P"/>
    <property type="match status" value="1"/>
</dbReference>
<evidence type="ECO:0000313" key="4">
    <source>
        <dbReference type="Proteomes" id="UP001180489"/>
    </source>
</evidence>
<comment type="caution">
    <text evidence="3">The sequence shown here is derived from an EMBL/GenBank/DDBJ whole genome shotgun (WGS) entry which is preliminary data.</text>
</comment>
<proteinExistence type="predicted"/>
<reference evidence="3" key="1">
    <citation type="submission" date="2024-05" db="EMBL/GenBank/DDBJ databases">
        <title>30 novel species of actinomycetes from the DSMZ collection.</title>
        <authorList>
            <person name="Nouioui I."/>
        </authorList>
    </citation>
    <scope>NUCLEOTIDE SEQUENCE</scope>
    <source>
        <strain evidence="3">DSM 41014</strain>
    </source>
</reference>
<dbReference type="InterPro" id="IPR000182">
    <property type="entry name" value="GNAT_dom"/>
</dbReference>
<dbReference type="CDD" id="cd04301">
    <property type="entry name" value="NAT_SF"/>
    <property type="match status" value="1"/>
</dbReference>
<dbReference type="PROSITE" id="PS51186">
    <property type="entry name" value="GNAT"/>
    <property type="match status" value="1"/>
</dbReference>
<dbReference type="InterPro" id="IPR050769">
    <property type="entry name" value="NAT_camello-type"/>
</dbReference>
<dbReference type="PANTHER" id="PTHR13947">
    <property type="entry name" value="GNAT FAMILY N-ACETYLTRANSFERASE"/>
    <property type="match status" value="1"/>
</dbReference>
<dbReference type="InterPro" id="IPR016181">
    <property type="entry name" value="Acyl_CoA_acyltransferase"/>
</dbReference>
<dbReference type="SUPFAM" id="SSF55729">
    <property type="entry name" value="Acyl-CoA N-acyltransferases (Nat)"/>
    <property type="match status" value="1"/>
</dbReference>
<sequence>MTHHATEREVVIRPRTSADIASAASALVTVHSTDGYPVEGVAQPEEWLSPAGLLAAWVAVFDGRTVGHAAVARPSGEEAVSLWIERSGAGSENVGVLARLFVLPEIRGRSVGESLVRATMEYAGNHGLRLVLDVMTKDRSAIRLYERLGWQQIGNITHHFGERQAIDALAYVSPEGA</sequence>
<feature type="domain" description="N-acetyltransferase" evidence="2">
    <location>
        <begin position="10"/>
        <end position="173"/>
    </location>
</feature>